<dbReference type="WBParaSite" id="PSAMB.scaffold703size43432.g8042.t1">
    <property type="protein sequence ID" value="PSAMB.scaffold703size43432.g8042.t1"/>
    <property type="gene ID" value="PSAMB.scaffold703size43432.g8042"/>
</dbReference>
<keyword evidence="6" id="KW-1185">Reference proteome</keyword>
<protein>
    <submittedName>
        <fullName evidence="7">Uncharacterized protein</fullName>
    </submittedName>
</protein>
<dbReference type="Proteomes" id="UP000887566">
    <property type="component" value="Unplaced"/>
</dbReference>
<evidence type="ECO:0000256" key="3">
    <source>
        <dbReference type="ARBA" id="ARBA00022989"/>
    </source>
</evidence>
<accession>A0A914X8W1</accession>
<keyword evidence="2 5" id="KW-0812">Transmembrane</keyword>
<feature type="transmembrane region" description="Helical" evidence="5">
    <location>
        <begin position="153"/>
        <end position="175"/>
    </location>
</feature>
<organism evidence="6 7">
    <name type="scientific">Plectus sambesii</name>
    <dbReference type="NCBI Taxonomy" id="2011161"/>
    <lineage>
        <taxon>Eukaryota</taxon>
        <taxon>Metazoa</taxon>
        <taxon>Ecdysozoa</taxon>
        <taxon>Nematoda</taxon>
        <taxon>Chromadorea</taxon>
        <taxon>Plectida</taxon>
        <taxon>Plectina</taxon>
        <taxon>Plectoidea</taxon>
        <taxon>Plectidae</taxon>
        <taxon>Plectus</taxon>
    </lineage>
</organism>
<evidence type="ECO:0000256" key="1">
    <source>
        <dbReference type="ARBA" id="ARBA00004141"/>
    </source>
</evidence>
<dbReference type="GO" id="GO:0005886">
    <property type="term" value="C:plasma membrane"/>
    <property type="evidence" value="ECO:0007669"/>
    <property type="project" value="TreeGrafter"/>
</dbReference>
<dbReference type="PANTHER" id="PTHR10671">
    <property type="entry name" value="EPITHELIAL MEMBRANE PROTEIN-RELATED"/>
    <property type="match status" value="1"/>
</dbReference>
<keyword evidence="4 5" id="KW-0472">Membrane</keyword>
<dbReference type="InterPro" id="IPR010761">
    <property type="entry name" value="Clc_prot-like"/>
</dbReference>
<dbReference type="InterPro" id="IPR050579">
    <property type="entry name" value="PMP-22/EMP/MP20-like"/>
</dbReference>
<evidence type="ECO:0000256" key="2">
    <source>
        <dbReference type="ARBA" id="ARBA00022692"/>
    </source>
</evidence>
<sequence length="363" mass="40705">MLSENLRNLLRERYSIFTPHMERQAKLLLLAVVLIFVGLIFNLIAIFTPAWQVGYVERMNDTIENGLWLHCENSPLIGTGCVTLFDKIPSTTARSFTDFLHRSRQKDKKDEADYSVEDSFPFIDRTGMHSSNFESRRDASVSLFFGSSQEALLALYVIAIMASVWAAFAGFWAIFRKGRIFEILLDVFIGVAIILSMSALLLFIKTSQSVGVYVIQIKSRYMEEIRGTYGRTKGYSFYLELIGALFWLLAAIPSVIGTRCAQSKSKPQTWNTENYVKIGHVRNSSYDKALRMLDSRSPTHSYVSIATAANSTAETLSILTRSASVPGIQAEHAKSTSSKSKNSKALAPVDEIDWRASSRTVGW</sequence>
<dbReference type="Gene3D" id="1.20.140.150">
    <property type="match status" value="1"/>
</dbReference>
<evidence type="ECO:0000313" key="6">
    <source>
        <dbReference type="Proteomes" id="UP000887566"/>
    </source>
</evidence>
<evidence type="ECO:0000256" key="5">
    <source>
        <dbReference type="SAM" id="Phobius"/>
    </source>
</evidence>
<feature type="transmembrane region" description="Helical" evidence="5">
    <location>
        <begin position="27"/>
        <end position="51"/>
    </location>
</feature>
<feature type="transmembrane region" description="Helical" evidence="5">
    <location>
        <begin position="187"/>
        <end position="215"/>
    </location>
</feature>
<reference evidence="7" key="1">
    <citation type="submission" date="2022-11" db="UniProtKB">
        <authorList>
            <consortium name="WormBaseParasite"/>
        </authorList>
    </citation>
    <scope>IDENTIFICATION</scope>
</reference>
<evidence type="ECO:0000256" key="4">
    <source>
        <dbReference type="ARBA" id="ARBA00023136"/>
    </source>
</evidence>
<evidence type="ECO:0000313" key="7">
    <source>
        <dbReference type="WBParaSite" id="PSAMB.scaffold703size43432.g8042.t1"/>
    </source>
</evidence>
<dbReference type="AlphaFoldDB" id="A0A914X8W1"/>
<dbReference type="Pfam" id="PF07062">
    <property type="entry name" value="Clc-like"/>
    <property type="match status" value="1"/>
</dbReference>
<feature type="transmembrane region" description="Helical" evidence="5">
    <location>
        <begin position="235"/>
        <end position="256"/>
    </location>
</feature>
<comment type="subcellular location">
    <subcellularLocation>
        <location evidence="1">Membrane</location>
        <topology evidence="1">Multi-pass membrane protein</topology>
    </subcellularLocation>
</comment>
<dbReference type="PANTHER" id="PTHR10671:SF45">
    <property type="entry name" value="CLC-LIKE PROTEIN"/>
    <property type="match status" value="1"/>
</dbReference>
<proteinExistence type="predicted"/>
<keyword evidence="3 5" id="KW-1133">Transmembrane helix</keyword>
<name>A0A914X8W1_9BILA</name>